<sequence length="130" mass="13478">MAVEDGTGESGRGWLAARLLPGGTEPDARFTLANERTFLAWIRTSLAFLAGGIALEAFASELFAAPLRQGLAIFIISIGMLVSLGAAFRWLAVEASMRHGRPLPLPLIVPLLGLGGALAAGTVIVLLALG</sequence>
<keyword evidence="2" id="KW-1003">Cell membrane</keyword>
<evidence type="ECO:0000256" key="5">
    <source>
        <dbReference type="ARBA" id="ARBA00023136"/>
    </source>
</evidence>
<keyword evidence="9" id="KW-1185">Reference proteome</keyword>
<gene>
    <name evidence="8" type="ORF">ACETWP_10595</name>
</gene>
<protein>
    <submittedName>
        <fullName evidence="8">YidH family protein</fullName>
    </submittedName>
</protein>
<accession>A0ABV4UMZ7</accession>
<keyword evidence="4 6" id="KW-1133">Transmembrane helix</keyword>
<dbReference type="InterPro" id="IPR052053">
    <property type="entry name" value="IM_YidH-like"/>
</dbReference>
<evidence type="ECO:0000256" key="4">
    <source>
        <dbReference type="ARBA" id="ARBA00022989"/>
    </source>
</evidence>
<evidence type="ECO:0000313" key="8">
    <source>
        <dbReference type="EMBL" id="MFB0835036.1"/>
    </source>
</evidence>
<evidence type="ECO:0000256" key="1">
    <source>
        <dbReference type="ARBA" id="ARBA00004651"/>
    </source>
</evidence>
<organism evidence="8 9">
    <name type="scientific">Arthrobacter halodurans</name>
    <dbReference type="NCBI Taxonomy" id="516699"/>
    <lineage>
        <taxon>Bacteria</taxon>
        <taxon>Bacillati</taxon>
        <taxon>Actinomycetota</taxon>
        <taxon>Actinomycetes</taxon>
        <taxon>Micrococcales</taxon>
        <taxon>Micrococcaceae</taxon>
        <taxon>Arthrobacter</taxon>
    </lineage>
</organism>
<proteinExistence type="predicted"/>
<keyword evidence="3 6" id="KW-0812">Transmembrane</keyword>
<evidence type="ECO:0000256" key="2">
    <source>
        <dbReference type="ARBA" id="ARBA00022475"/>
    </source>
</evidence>
<feature type="transmembrane region" description="Helical" evidence="6">
    <location>
        <begin position="71"/>
        <end position="92"/>
    </location>
</feature>
<name>A0ABV4UMZ7_9MICC</name>
<evidence type="ECO:0000256" key="6">
    <source>
        <dbReference type="SAM" id="Phobius"/>
    </source>
</evidence>
<feature type="transmembrane region" description="Helical" evidence="6">
    <location>
        <begin position="38"/>
        <end position="59"/>
    </location>
</feature>
<feature type="domain" description="DUF202" evidence="7">
    <location>
        <begin position="29"/>
        <end position="94"/>
    </location>
</feature>
<dbReference type="EMBL" id="JBHDLJ010000007">
    <property type="protein sequence ID" value="MFB0835036.1"/>
    <property type="molecule type" value="Genomic_DNA"/>
</dbReference>
<keyword evidence="5 6" id="KW-0472">Membrane</keyword>
<dbReference type="RefSeq" id="WP_373972206.1">
    <property type="nucleotide sequence ID" value="NZ_JBHDLJ010000007.1"/>
</dbReference>
<evidence type="ECO:0000256" key="3">
    <source>
        <dbReference type="ARBA" id="ARBA00022692"/>
    </source>
</evidence>
<evidence type="ECO:0000313" key="9">
    <source>
        <dbReference type="Proteomes" id="UP001575652"/>
    </source>
</evidence>
<dbReference type="Proteomes" id="UP001575652">
    <property type="component" value="Unassembled WGS sequence"/>
</dbReference>
<dbReference type="Pfam" id="PF02656">
    <property type="entry name" value="DUF202"/>
    <property type="match status" value="1"/>
</dbReference>
<reference evidence="8 9" key="1">
    <citation type="submission" date="2024-09" db="EMBL/GenBank/DDBJ databases">
        <authorList>
            <person name="Salinas-Garcia M.A."/>
            <person name="Prieme A."/>
        </authorList>
    </citation>
    <scope>NUCLEOTIDE SEQUENCE [LARGE SCALE GENOMIC DNA]</scope>
    <source>
        <strain evidence="8 9">DSM 21081</strain>
    </source>
</reference>
<dbReference type="PANTHER" id="PTHR34187:SF2">
    <property type="entry name" value="DUF202 DOMAIN-CONTAINING PROTEIN"/>
    <property type="match status" value="1"/>
</dbReference>
<evidence type="ECO:0000259" key="7">
    <source>
        <dbReference type="Pfam" id="PF02656"/>
    </source>
</evidence>
<comment type="caution">
    <text evidence="8">The sequence shown here is derived from an EMBL/GenBank/DDBJ whole genome shotgun (WGS) entry which is preliminary data.</text>
</comment>
<dbReference type="PANTHER" id="PTHR34187">
    <property type="entry name" value="FGR18P"/>
    <property type="match status" value="1"/>
</dbReference>
<dbReference type="InterPro" id="IPR003807">
    <property type="entry name" value="DUF202"/>
</dbReference>
<feature type="transmembrane region" description="Helical" evidence="6">
    <location>
        <begin position="107"/>
        <end position="129"/>
    </location>
</feature>
<comment type="subcellular location">
    <subcellularLocation>
        <location evidence="1">Cell membrane</location>
        <topology evidence="1">Multi-pass membrane protein</topology>
    </subcellularLocation>
</comment>